<name>A0A9P8VT45_9HYPO</name>
<dbReference type="AlphaFoldDB" id="A0A9P8VT45"/>
<feature type="region of interest" description="Disordered" evidence="1">
    <location>
        <begin position="20"/>
        <end position="39"/>
    </location>
</feature>
<evidence type="ECO:0000313" key="2">
    <source>
        <dbReference type="EMBL" id="KAH6876600.1"/>
    </source>
</evidence>
<keyword evidence="3" id="KW-1185">Reference proteome</keyword>
<proteinExistence type="predicted"/>
<evidence type="ECO:0000256" key="1">
    <source>
        <dbReference type="SAM" id="MobiDB-lite"/>
    </source>
</evidence>
<reference evidence="2 3" key="1">
    <citation type="journal article" date="2021" name="Nat. Commun.">
        <title>Genetic determinants of endophytism in the Arabidopsis root mycobiome.</title>
        <authorList>
            <person name="Mesny F."/>
            <person name="Miyauchi S."/>
            <person name="Thiergart T."/>
            <person name="Pickel B."/>
            <person name="Atanasova L."/>
            <person name="Karlsson M."/>
            <person name="Huettel B."/>
            <person name="Barry K.W."/>
            <person name="Haridas S."/>
            <person name="Chen C."/>
            <person name="Bauer D."/>
            <person name="Andreopoulos W."/>
            <person name="Pangilinan J."/>
            <person name="LaButti K."/>
            <person name="Riley R."/>
            <person name="Lipzen A."/>
            <person name="Clum A."/>
            <person name="Drula E."/>
            <person name="Henrissat B."/>
            <person name="Kohler A."/>
            <person name="Grigoriev I.V."/>
            <person name="Martin F.M."/>
            <person name="Hacquard S."/>
        </authorList>
    </citation>
    <scope>NUCLEOTIDE SEQUENCE [LARGE SCALE GENOMIC DNA]</scope>
    <source>
        <strain evidence="2 3">MPI-CAGE-CH-0241</strain>
    </source>
</reference>
<feature type="region of interest" description="Disordered" evidence="1">
    <location>
        <begin position="46"/>
        <end position="66"/>
    </location>
</feature>
<comment type="caution">
    <text evidence="2">The sequence shown here is derived from an EMBL/GenBank/DDBJ whole genome shotgun (WGS) entry which is preliminary data.</text>
</comment>
<dbReference type="OrthoDB" id="3796612at2759"/>
<dbReference type="Proteomes" id="UP000777438">
    <property type="component" value="Unassembled WGS sequence"/>
</dbReference>
<organism evidence="2 3">
    <name type="scientific">Thelonectria olida</name>
    <dbReference type="NCBI Taxonomy" id="1576542"/>
    <lineage>
        <taxon>Eukaryota</taxon>
        <taxon>Fungi</taxon>
        <taxon>Dikarya</taxon>
        <taxon>Ascomycota</taxon>
        <taxon>Pezizomycotina</taxon>
        <taxon>Sordariomycetes</taxon>
        <taxon>Hypocreomycetidae</taxon>
        <taxon>Hypocreales</taxon>
        <taxon>Nectriaceae</taxon>
        <taxon>Thelonectria</taxon>
    </lineage>
</organism>
<protein>
    <submittedName>
        <fullName evidence="2">Uncharacterized protein</fullName>
    </submittedName>
</protein>
<evidence type="ECO:0000313" key="3">
    <source>
        <dbReference type="Proteomes" id="UP000777438"/>
    </source>
</evidence>
<gene>
    <name evidence="2" type="ORF">B0T10DRAFT_497783</name>
</gene>
<sequence>MGELEITETAITKLTINDVDSDDDDRVEIPTDSDSDFDETTISIGLSKTGERGSGYHTRNDPSAPYQRATVTERRGIIEVRCKSREVIHGGLSPDSEDNATLLVYDLHLDTTKRSRRILSATLEFEFSSSVPGTPAPEVQAIAPTGRVAVLSSTQEESLTRGTEVKASAGQFVDLGASAKWEKTVNRTTSDQARVKGRIFSDDYGKGVGASWVLEENSSIKSGVPSFLRCAMLLNRKFDEENFQCKVKIKAEAGWKSEMGKLFGSTPQDDPVLFDPTLKPTNKLRKEYDLENLGGLDLDDFVEIVFDKSLRKKDAA</sequence>
<accession>A0A9P8VT45</accession>
<dbReference type="EMBL" id="JAGPYM010000034">
    <property type="protein sequence ID" value="KAH6876600.1"/>
    <property type="molecule type" value="Genomic_DNA"/>
</dbReference>